<sequence>MEKVQNTIPITKKEIVQQVVEKAKVVLSGDKSEMVIDLKPEHLGKLELKLLLKEVWLLPNLLQRMSR</sequence>
<keyword evidence="2" id="KW-1185">Reference proteome</keyword>
<gene>
    <name evidence="1" type="ORF">JCM21531_2457</name>
</gene>
<protein>
    <submittedName>
        <fullName evidence="1">Flagellar hook-length control protein FliK</fullName>
    </submittedName>
</protein>
<proteinExistence type="predicted"/>
<name>W4V838_9FIRM</name>
<dbReference type="EMBL" id="BAVR01000028">
    <property type="protein sequence ID" value="GAE88968.1"/>
    <property type="molecule type" value="Genomic_DNA"/>
</dbReference>
<comment type="caution">
    <text evidence="1">The sequence shown here is derived from an EMBL/GenBank/DDBJ whole genome shotgun (WGS) entry which is preliminary data.</text>
</comment>
<dbReference type="STRING" id="1294263.JCM21531_2457"/>
<keyword evidence="1" id="KW-0969">Cilium</keyword>
<evidence type="ECO:0000313" key="2">
    <source>
        <dbReference type="Proteomes" id="UP000019109"/>
    </source>
</evidence>
<organism evidence="1 2">
    <name type="scientific">Acetivibrio straminisolvens JCM 21531</name>
    <dbReference type="NCBI Taxonomy" id="1294263"/>
    <lineage>
        <taxon>Bacteria</taxon>
        <taxon>Bacillati</taxon>
        <taxon>Bacillota</taxon>
        <taxon>Clostridia</taxon>
        <taxon>Eubacteriales</taxon>
        <taxon>Oscillospiraceae</taxon>
        <taxon>Acetivibrio</taxon>
    </lineage>
</organism>
<reference evidence="1" key="1">
    <citation type="journal article" date="2014" name="Genome Announc.">
        <title>Draft Genome Sequence of Clostridium straminisolvens Strain JCM 21531T, Isolated from a Cellulose-Degrading Bacterial Community.</title>
        <authorList>
            <person name="Yuki M."/>
            <person name="Oshima K."/>
            <person name="Suda W."/>
            <person name="Sakamoto M."/>
            <person name="Kitamura K."/>
            <person name="Iida T."/>
            <person name="Hattori M."/>
            <person name="Ohkuma M."/>
        </authorList>
    </citation>
    <scope>NUCLEOTIDE SEQUENCE [LARGE SCALE GENOMIC DNA]</scope>
    <source>
        <strain evidence="1">JCM 21531</strain>
    </source>
</reference>
<keyword evidence="1" id="KW-0282">Flagellum</keyword>
<keyword evidence="1" id="KW-0966">Cell projection</keyword>
<dbReference type="Proteomes" id="UP000019109">
    <property type="component" value="Unassembled WGS sequence"/>
</dbReference>
<dbReference type="InterPro" id="IPR038610">
    <property type="entry name" value="FliK-like_C_sf"/>
</dbReference>
<dbReference type="Gene3D" id="3.30.750.140">
    <property type="match status" value="1"/>
</dbReference>
<dbReference type="AlphaFoldDB" id="W4V838"/>
<evidence type="ECO:0000313" key="1">
    <source>
        <dbReference type="EMBL" id="GAE88968.1"/>
    </source>
</evidence>
<accession>W4V838</accession>